<dbReference type="OrthoDB" id="548974at2759"/>
<feature type="transmembrane region" description="Helical" evidence="1">
    <location>
        <begin position="338"/>
        <end position="355"/>
    </location>
</feature>
<feature type="transmembrane region" description="Helical" evidence="1">
    <location>
        <begin position="257"/>
        <end position="282"/>
    </location>
</feature>
<accession>A0A843UZ53</accession>
<feature type="non-terminal residue" evidence="3">
    <location>
        <position position="418"/>
    </location>
</feature>
<keyword evidence="1" id="KW-0812">Transmembrane</keyword>
<dbReference type="GO" id="GO:0080120">
    <property type="term" value="P:CAAX-box protein maturation"/>
    <property type="evidence" value="ECO:0007669"/>
    <property type="project" value="UniProtKB-ARBA"/>
</dbReference>
<evidence type="ECO:0000259" key="2">
    <source>
        <dbReference type="Pfam" id="PF02517"/>
    </source>
</evidence>
<comment type="caution">
    <text evidence="3">The sequence shown here is derived from an EMBL/GenBank/DDBJ whole genome shotgun (WGS) entry which is preliminary data.</text>
</comment>
<dbReference type="PANTHER" id="PTHR43592">
    <property type="entry name" value="CAAX AMINO TERMINAL PROTEASE"/>
    <property type="match status" value="1"/>
</dbReference>
<dbReference type="GO" id="GO:0004175">
    <property type="term" value="F:endopeptidase activity"/>
    <property type="evidence" value="ECO:0007669"/>
    <property type="project" value="UniProtKB-ARBA"/>
</dbReference>
<protein>
    <recommendedName>
        <fullName evidence="2">CAAX prenyl protease 2/Lysostaphin resistance protein A-like domain-containing protein</fullName>
    </recommendedName>
</protein>
<feature type="transmembrane region" description="Helical" evidence="1">
    <location>
        <begin position="211"/>
        <end position="231"/>
    </location>
</feature>
<reference evidence="3" key="1">
    <citation type="submission" date="2017-07" db="EMBL/GenBank/DDBJ databases">
        <title>Taro Niue Genome Assembly and Annotation.</title>
        <authorList>
            <person name="Atibalentja N."/>
            <person name="Keating K."/>
            <person name="Fields C.J."/>
        </authorList>
    </citation>
    <scope>NUCLEOTIDE SEQUENCE</scope>
    <source>
        <strain evidence="3">Niue_2</strain>
        <tissue evidence="3">Leaf</tissue>
    </source>
</reference>
<gene>
    <name evidence="3" type="ORF">Taro_020575</name>
</gene>
<evidence type="ECO:0000313" key="3">
    <source>
        <dbReference type="EMBL" id="MQL88026.1"/>
    </source>
</evidence>
<keyword evidence="4" id="KW-1185">Reference proteome</keyword>
<feature type="transmembrane region" description="Helical" evidence="1">
    <location>
        <begin position="172"/>
        <end position="199"/>
    </location>
</feature>
<proteinExistence type="predicted"/>
<sequence length="418" mass="45077">KEKPGRISHLIPRQEDKKAWGFWEEEAPGCAGSERPVLSSSTELPMVPPMAHSCPLVAVRLPPSFLASSPAARPLSWTALPPPSLVTCRVRNRAGPAILGVQLSGRRGFEGRDPARPSFLSPKGALLPKVLLGIGERRGLRFVCFYGAGEEDSTSNWPILKRWDVPWKWQTVVLTMFACGLSFVLIGLSEASVLPYLGLQGQSLSLDEKAELLFAGQFIVTAAVLGVVYGITNSFRPLPDDIFCYDLREPFNLPNGWLLWAGIGFVGAVIAIALTGASSAIFNGESPQRETDALVRLLPLIGSSSISTGLLVGITGVLAPLLEETVFRGFLMVSLTKWFPTPVSALISAAVFALAHLTPGEFPQLFVLGAVLGLSYAQTRNLLTPITIHALWNSGVIVLLTFLQLQGYDIRELVQGSP</sequence>
<dbReference type="Proteomes" id="UP000652761">
    <property type="component" value="Unassembled WGS sequence"/>
</dbReference>
<organism evidence="3 4">
    <name type="scientific">Colocasia esculenta</name>
    <name type="common">Wild taro</name>
    <name type="synonym">Arum esculentum</name>
    <dbReference type="NCBI Taxonomy" id="4460"/>
    <lineage>
        <taxon>Eukaryota</taxon>
        <taxon>Viridiplantae</taxon>
        <taxon>Streptophyta</taxon>
        <taxon>Embryophyta</taxon>
        <taxon>Tracheophyta</taxon>
        <taxon>Spermatophyta</taxon>
        <taxon>Magnoliopsida</taxon>
        <taxon>Liliopsida</taxon>
        <taxon>Araceae</taxon>
        <taxon>Aroideae</taxon>
        <taxon>Colocasieae</taxon>
        <taxon>Colocasia</taxon>
    </lineage>
</organism>
<dbReference type="AlphaFoldDB" id="A0A843UZ53"/>
<name>A0A843UZ53_COLES</name>
<dbReference type="EMBL" id="NMUH01001023">
    <property type="protein sequence ID" value="MQL88026.1"/>
    <property type="molecule type" value="Genomic_DNA"/>
</dbReference>
<dbReference type="PANTHER" id="PTHR43592:SF15">
    <property type="entry name" value="CAAX AMINO TERMINAL PROTEASE FAMILY PROTEIN"/>
    <property type="match status" value="1"/>
</dbReference>
<evidence type="ECO:0000313" key="4">
    <source>
        <dbReference type="Proteomes" id="UP000652761"/>
    </source>
</evidence>
<feature type="domain" description="CAAX prenyl protease 2/Lysostaphin resistance protein A-like" evidence="2">
    <location>
        <begin position="310"/>
        <end position="394"/>
    </location>
</feature>
<keyword evidence="1" id="KW-0472">Membrane</keyword>
<dbReference type="InterPro" id="IPR003675">
    <property type="entry name" value="Rce1/LyrA-like_dom"/>
</dbReference>
<keyword evidence="1" id="KW-1133">Transmembrane helix</keyword>
<feature type="transmembrane region" description="Helical" evidence="1">
    <location>
        <begin position="294"/>
        <end position="318"/>
    </location>
</feature>
<dbReference type="Pfam" id="PF02517">
    <property type="entry name" value="Rce1-like"/>
    <property type="match status" value="1"/>
</dbReference>
<evidence type="ECO:0000256" key="1">
    <source>
        <dbReference type="SAM" id="Phobius"/>
    </source>
</evidence>
<feature type="transmembrane region" description="Helical" evidence="1">
    <location>
        <begin position="385"/>
        <end position="403"/>
    </location>
</feature>